<evidence type="ECO:0000313" key="2">
    <source>
        <dbReference type="Proteomes" id="UP000548582"/>
    </source>
</evidence>
<dbReference type="EMBL" id="JABBKX010000004">
    <property type="protein sequence ID" value="NMJ42273.1"/>
    <property type="molecule type" value="Genomic_DNA"/>
</dbReference>
<proteinExistence type="predicted"/>
<comment type="caution">
    <text evidence="1">The sequence shown here is derived from an EMBL/GenBank/DDBJ whole genome shotgun (WGS) entry which is preliminary data.</text>
</comment>
<organism evidence="1 2">
    <name type="scientific">Neoroseomonas marina</name>
    <dbReference type="NCBI Taxonomy" id="1232220"/>
    <lineage>
        <taxon>Bacteria</taxon>
        <taxon>Pseudomonadati</taxon>
        <taxon>Pseudomonadota</taxon>
        <taxon>Alphaproteobacteria</taxon>
        <taxon>Acetobacterales</taxon>
        <taxon>Acetobacteraceae</taxon>
        <taxon>Neoroseomonas</taxon>
    </lineage>
</organism>
<gene>
    <name evidence="1" type="ORF">GWK16_13550</name>
</gene>
<dbReference type="Proteomes" id="UP000548582">
    <property type="component" value="Unassembled WGS sequence"/>
</dbReference>
<protein>
    <submittedName>
        <fullName evidence="1">Uncharacterized protein</fullName>
    </submittedName>
</protein>
<reference evidence="1 2" key="1">
    <citation type="submission" date="2020-03" db="EMBL/GenBank/DDBJ databases">
        <authorList>
            <person name="Sun Q."/>
        </authorList>
    </citation>
    <scope>NUCLEOTIDE SEQUENCE [LARGE SCALE GENOMIC DNA]</scope>
    <source>
        <strain evidence="1 2">JC162</strain>
    </source>
</reference>
<evidence type="ECO:0000313" key="1">
    <source>
        <dbReference type="EMBL" id="NMJ42273.1"/>
    </source>
</evidence>
<name>A0A848EFS3_9PROT</name>
<keyword evidence="2" id="KW-1185">Reference proteome</keyword>
<sequence>MAADWQAEFERFPQGLRALVEAELAAGNAVTEVTHDFPAPPIGACLMLARQVSTRPRASGDGLDFRARQSSLTSGEWTDADRRFFVLEPPDPPPAEPSMDAIRAAMVPAPLQEPVPPAFLLEIDRRGEMITYREDGRLATVICTFGDPPRLILRTLTEWWHTEERRSVPMTAEEREAVIGRILDRCRWRHGLPTIARED</sequence>
<dbReference type="AlphaFoldDB" id="A0A848EFS3"/>
<accession>A0A848EFS3</accession>
<dbReference type="RefSeq" id="WP_170054511.1">
    <property type="nucleotide sequence ID" value="NZ_JABBKX010000004.1"/>
</dbReference>